<feature type="domain" description="PPIase FKBP-type" evidence="8">
    <location>
        <begin position="88"/>
        <end position="176"/>
    </location>
</feature>
<gene>
    <name evidence="9" type="ORF">ESZ00_03510</name>
</gene>
<feature type="compositionally biased region" description="Low complexity" evidence="7">
    <location>
        <begin position="1"/>
        <end position="32"/>
    </location>
</feature>
<dbReference type="Gene3D" id="3.10.50.40">
    <property type="match status" value="1"/>
</dbReference>
<accession>A0A4Q1SKB3</accession>
<keyword evidence="10" id="KW-1185">Reference proteome</keyword>
<evidence type="ECO:0000256" key="2">
    <source>
        <dbReference type="ARBA" id="ARBA00006577"/>
    </source>
</evidence>
<sequence length="182" mass="19631">MAQTASPTAPAKASASTTGTAKHSTAHTTTHTATRRTVVHRAAPCPTPKETVPVLPKNIPPVTSDVQTGFALRYQDIQVGTGDEAQPGWYYTVHYTGWLASDGTKFDSSVDRGTPFDFPQGMHRVITGWDEGFAGMKVGGKRRLFIPWQLAYGAQGRGPIPPKADLIFDIELIAQKDPATLQ</sequence>
<dbReference type="PROSITE" id="PS50059">
    <property type="entry name" value="FKBP_PPIASE"/>
    <property type="match status" value="1"/>
</dbReference>
<feature type="region of interest" description="Disordered" evidence="7">
    <location>
        <begin position="1"/>
        <end position="60"/>
    </location>
</feature>
<name>A0A4Q1SKB3_9BACT</name>
<proteinExistence type="inferred from homology"/>
<dbReference type="EC" id="5.2.1.8" evidence="6"/>
<comment type="catalytic activity">
    <reaction evidence="1 5 6">
        <text>[protein]-peptidylproline (omega=180) = [protein]-peptidylproline (omega=0)</text>
        <dbReference type="Rhea" id="RHEA:16237"/>
        <dbReference type="Rhea" id="RHEA-COMP:10747"/>
        <dbReference type="Rhea" id="RHEA-COMP:10748"/>
        <dbReference type="ChEBI" id="CHEBI:83833"/>
        <dbReference type="ChEBI" id="CHEBI:83834"/>
        <dbReference type="EC" id="5.2.1.8"/>
    </reaction>
</comment>
<keyword evidence="4 5" id="KW-0413">Isomerase</keyword>
<dbReference type="FunFam" id="3.10.50.40:FF:000006">
    <property type="entry name" value="Peptidyl-prolyl cis-trans isomerase"/>
    <property type="match status" value="1"/>
</dbReference>
<evidence type="ECO:0000259" key="8">
    <source>
        <dbReference type="PROSITE" id="PS50059"/>
    </source>
</evidence>
<dbReference type="Proteomes" id="UP000290253">
    <property type="component" value="Unassembled WGS sequence"/>
</dbReference>
<evidence type="ECO:0000256" key="1">
    <source>
        <dbReference type="ARBA" id="ARBA00000971"/>
    </source>
</evidence>
<evidence type="ECO:0000256" key="5">
    <source>
        <dbReference type="PROSITE-ProRule" id="PRU00277"/>
    </source>
</evidence>
<evidence type="ECO:0000256" key="4">
    <source>
        <dbReference type="ARBA" id="ARBA00023235"/>
    </source>
</evidence>
<dbReference type="EMBL" id="SDMK01000001">
    <property type="protein sequence ID" value="RXS98128.1"/>
    <property type="molecule type" value="Genomic_DNA"/>
</dbReference>
<dbReference type="GO" id="GO:0003755">
    <property type="term" value="F:peptidyl-prolyl cis-trans isomerase activity"/>
    <property type="evidence" value="ECO:0007669"/>
    <property type="project" value="UniProtKB-UniRule"/>
</dbReference>
<dbReference type="AlphaFoldDB" id="A0A4Q1SKB3"/>
<evidence type="ECO:0000313" key="10">
    <source>
        <dbReference type="Proteomes" id="UP000290253"/>
    </source>
</evidence>
<reference evidence="9 10" key="1">
    <citation type="journal article" date="2016" name="Int. J. Syst. Evol. Microbiol.">
        <title>Acidipila dinghuensis sp. nov., an acidobacterium isolated from forest soil.</title>
        <authorList>
            <person name="Jiang Y.W."/>
            <person name="Wang J."/>
            <person name="Chen M.H."/>
            <person name="Lv Y.Y."/>
            <person name="Qiu L.H."/>
        </authorList>
    </citation>
    <scope>NUCLEOTIDE SEQUENCE [LARGE SCALE GENOMIC DNA]</scope>
    <source>
        <strain evidence="9 10">DHOF10</strain>
    </source>
</reference>
<evidence type="ECO:0000256" key="6">
    <source>
        <dbReference type="RuleBase" id="RU003915"/>
    </source>
</evidence>
<keyword evidence="3 5" id="KW-0697">Rotamase</keyword>
<evidence type="ECO:0000256" key="3">
    <source>
        <dbReference type="ARBA" id="ARBA00023110"/>
    </source>
</evidence>
<protein>
    <recommendedName>
        <fullName evidence="6">Peptidyl-prolyl cis-trans isomerase</fullName>
        <ecNumber evidence="6">5.2.1.8</ecNumber>
    </recommendedName>
</protein>
<dbReference type="PANTHER" id="PTHR43811:SF19">
    <property type="entry name" value="39 KDA FK506-BINDING NUCLEAR PROTEIN"/>
    <property type="match status" value="1"/>
</dbReference>
<evidence type="ECO:0000313" key="9">
    <source>
        <dbReference type="EMBL" id="RXS98128.1"/>
    </source>
</evidence>
<evidence type="ECO:0000256" key="7">
    <source>
        <dbReference type="SAM" id="MobiDB-lite"/>
    </source>
</evidence>
<dbReference type="Pfam" id="PF00254">
    <property type="entry name" value="FKBP_C"/>
    <property type="match status" value="1"/>
</dbReference>
<comment type="caution">
    <text evidence="9">The sequence shown here is derived from an EMBL/GenBank/DDBJ whole genome shotgun (WGS) entry which is preliminary data.</text>
</comment>
<dbReference type="SUPFAM" id="SSF54534">
    <property type="entry name" value="FKBP-like"/>
    <property type="match status" value="1"/>
</dbReference>
<dbReference type="InterPro" id="IPR001179">
    <property type="entry name" value="PPIase_FKBP_dom"/>
</dbReference>
<dbReference type="PANTHER" id="PTHR43811">
    <property type="entry name" value="FKBP-TYPE PEPTIDYL-PROLYL CIS-TRANS ISOMERASE FKPA"/>
    <property type="match status" value="1"/>
</dbReference>
<dbReference type="OrthoDB" id="280278at2"/>
<comment type="similarity">
    <text evidence="2 6">Belongs to the FKBP-type PPIase family.</text>
</comment>
<organism evidence="9 10">
    <name type="scientific">Silvibacterium dinghuense</name>
    <dbReference type="NCBI Taxonomy" id="1560006"/>
    <lineage>
        <taxon>Bacteria</taxon>
        <taxon>Pseudomonadati</taxon>
        <taxon>Acidobacteriota</taxon>
        <taxon>Terriglobia</taxon>
        <taxon>Terriglobales</taxon>
        <taxon>Acidobacteriaceae</taxon>
        <taxon>Silvibacterium</taxon>
    </lineage>
</organism>
<dbReference type="InterPro" id="IPR046357">
    <property type="entry name" value="PPIase_dom_sf"/>
</dbReference>